<dbReference type="STRING" id="35608.A0A2U1Q2X6"/>
<dbReference type="PROSITE" id="PS50011">
    <property type="entry name" value="PROTEIN_KINASE_DOM"/>
    <property type="match status" value="1"/>
</dbReference>
<dbReference type="AlphaFoldDB" id="A0A2U1Q2X6"/>
<keyword evidence="1 7" id="KW-0723">Serine/threonine-protein kinase</keyword>
<dbReference type="GO" id="GO:0009506">
    <property type="term" value="C:plasmodesma"/>
    <property type="evidence" value="ECO:0007669"/>
    <property type="project" value="TreeGrafter"/>
</dbReference>
<proteinExistence type="inferred from homology"/>
<dbReference type="PANTHER" id="PTHR27003:SF471">
    <property type="entry name" value="VASCULAR ENDOTHELIAL GROWTH FACTOR RECEPTOR 2 (VEGFR2)-RELATED"/>
    <property type="match status" value="1"/>
</dbReference>
<dbReference type="Gene3D" id="3.30.200.20">
    <property type="entry name" value="Phosphorylase Kinase, domain 1"/>
    <property type="match status" value="1"/>
</dbReference>
<evidence type="ECO:0000256" key="7">
    <source>
        <dbReference type="RuleBase" id="RU000304"/>
    </source>
</evidence>
<dbReference type="GO" id="GO:0005524">
    <property type="term" value="F:ATP binding"/>
    <property type="evidence" value="ECO:0007669"/>
    <property type="project" value="UniProtKB-UniRule"/>
</dbReference>
<dbReference type="InterPro" id="IPR001245">
    <property type="entry name" value="Ser-Thr/Tyr_kinase_cat_dom"/>
</dbReference>
<accession>A0A2U1Q2X6</accession>
<dbReference type="GO" id="GO:0004714">
    <property type="term" value="F:transmembrane receptor protein tyrosine kinase activity"/>
    <property type="evidence" value="ECO:0007669"/>
    <property type="project" value="InterPro"/>
</dbReference>
<dbReference type="Proteomes" id="UP000245207">
    <property type="component" value="Unassembled WGS sequence"/>
</dbReference>
<dbReference type="Pfam" id="PF07714">
    <property type="entry name" value="PK_Tyr_Ser-Thr"/>
    <property type="match status" value="1"/>
</dbReference>
<gene>
    <name evidence="9" type="ORF">CTI12_AA022680</name>
</gene>
<evidence type="ECO:0000256" key="1">
    <source>
        <dbReference type="ARBA" id="ARBA00022527"/>
    </source>
</evidence>
<dbReference type="PIRSF" id="PIRSF000654">
    <property type="entry name" value="Integrin-linked_kinase"/>
    <property type="match status" value="1"/>
</dbReference>
<dbReference type="InterPro" id="IPR045272">
    <property type="entry name" value="ANXUR1/2-like"/>
</dbReference>
<reference evidence="9 10" key="1">
    <citation type="journal article" date="2018" name="Mol. Plant">
        <title>The genome of Artemisia annua provides insight into the evolution of Asteraceae family and artemisinin biosynthesis.</title>
        <authorList>
            <person name="Shen Q."/>
            <person name="Zhang L."/>
            <person name="Liao Z."/>
            <person name="Wang S."/>
            <person name="Yan T."/>
            <person name="Shi P."/>
            <person name="Liu M."/>
            <person name="Fu X."/>
            <person name="Pan Q."/>
            <person name="Wang Y."/>
            <person name="Lv Z."/>
            <person name="Lu X."/>
            <person name="Zhang F."/>
            <person name="Jiang W."/>
            <person name="Ma Y."/>
            <person name="Chen M."/>
            <person name="Hao X."/>
            <person name="Li L."/>
            <person name="Tang Y."/>
            <person name="Lv G."/>
            <person name="Zhou Y."/>
            <person name="Sun X."/>
            <person name="Brodelius P.E."/>
            <person name="Rose J.K.C."/>
            <person name="Tang K."/>
        </authorList>
    </citation>
    <scope>NUCLEOTIDE SEQUENCE [LARGE SCALE GENOMIC DNA]</scope>
    <source>
        <strain evidence="10">cv. Huhao1</strain>
        <tissue evidence="9">Leaf</tissue>
    </source>
</reference>
<keyword evidence="5 6" id="KW-0067">ATP-binding</keyword>
<evidence type="ECO:0000256" key="4">
    <source>
        <dbReference type="ARBA" id="ARBA00022777"/>
    </source>
</evidence>
<comment type="caution">
    <text evidence="9">The sequence shown here is derived from an EMBL/GenBank/DDBJ whole genome shotgun (WGS) entry which is preliminary data.</text>
</comment>
<name>A0A2U1Q2X6_ARTAN</name>
<dbReference type="InterPro" id="IPR017441">
    <property type="entry name" value="Protein_kinase_ATP_BS"/>
</dbReference>
<dbReference type="SMART" id="SM00220">
    <property type="entry name" value="S_TKc"/>
    <property type="match status" value="1"/>
</dbReference>
<dbReference type="InterPro" id="IPR000719">
    <property type="entry name" value="Prot_kinase_dom"/>
</dbReference>
<keyword evidence="4 9" id="KW-0418">Kinase</keyword>
<dbReference type="InterPro" id="IPR008271">
    <property type="entry name" value="Ser/Thr_kinase_AS"/>
</dbReference>
<evidence type="ECO:0000313" key="9">
    <source>
        <dbReference type="EMBL" id="PWA92356.1"/>
    </source>
</evidence>
<evidence type="ECO:0000256" key="5">
    <source>
        <dbReference type="ARBA" id="ARBA00022840"/>
    </source>
</evidence>
<comment type="similarity">
    <text evidence="7">Belongs to the protein kinase superfamily.</text>
</comment>
<protein>
    <submittedName>
        <fullName evidence="9">Protein kinase-like domain-containing protein</fullName>
    </submittedName>
</protein>
<dbReference type="PROSITE" id="PS00108">
    <property type="entry name" value="PROTEIN_KINASE_ST"/>
    <property type="match status" value="1"/>
</dbReference>
<dbReference type="GO" id="GO:0005886">
    <property type="term" value="C:plasma membrane"/>
    <property type="evidence" value="ECO:0007669"/>
    <property type="project" value="TreeGrafter"/>
</dbReference>
<keyword evidence="3 6" id="KW-0547">Nucleotide-binding</keyword>
<organism evidence="9 10">
    <name type="scientific">Artemisia annua</name>
    <name type="common">Sweet wormwood</name>
    <dbReference type="NCBI Taxonomy" id="35608"/>
    <lineage>
        <taxon>Eukaryota</taxon>
        <taxon>Viridiplantae</taxon>
        <taxon>Streptophyta</taxon>
        <taxon>Embryophyta</taxon>
        <taxon>Tracheophyta</taxon>
        <taxon>Spermatophyta</taxon>
        <taxon>Magnoliopsida</taxon>
        <taxon>eudicotyledons</taxon>
        <taxon>Gunneridae</taxon>
        <taxon>Pentapetalae</taxon>
        <taxon>asterids</taxon>
        <taxon>campanulids</taxon>
        <taxon>Asterales</taxon>
        <taxon>Asteraceae</taxon>
        <taxon>Asteroideae</taxon>
        <taxon>Anthemideae</taxon>
        <taxon>Artemisiinae</taxon>
        <taxon>Artemisia</taxon>
    </lineage>
</organism>
<feature type="binding site" evidence="6">
    <location>
        <position position="69"/>
    </location>
    <ligand>
        <name>ATP</name>
        <dbReference type="ChEBI" id="CHEBI:30616"/>
    </ligand>
</feature>
<evidence type="ECO:0000256" key="6">
    <source>
        <dbReference type="PROSITE-ProRule" id="PRU10141"/>
    </source>
</evidence>
<evidence type="ECO:0000259" key="8">
    <source>
        <dbReference type="PROSITE" id="PS50011"/>
    </source>
</evidence>
<feature type="domain" description="Protein kinase" evidence="8">
    <location>
        <begin position="36"/>
        <end position="312"/>
    </location>
</feature>
<dbReference type="EMBL" id="PKPP01000469">
    <property type="protein sequence ID" value="PWA92356.1"/>
    <property type="molecule type" value="Genomic_DNA"/>
</dbReference>
<dbReference type="InterPro" id="IPR011009">
    <property type="entry name" value="Kinase-like_dom_sf"/>
</dbReference>
<sequence>METVVKKLKKALSFQENHRDPLRMPIEDIKLATKDFCNENVIGRGGFGRVYKGEVAHGLDNGNRIIVAKRLDTRGGQGEKQYYDELQILYEFKHENVIGLVGYSNEKHERVIVYEYAPRGSLDKYLNDDKLSWRMRLQICIDVASGLAFLHGGVQGKEVVIHRDIKAANILLFDDWKAQVADFGLSLISTINEKTNYTIDHVCGTRGYLDPVYEKSGFLTIESDIYSFGVVLFEIMYGRSTYEIYKQKGQFLPNFVRQIFKENKQDELVFEAIKEHIVPTSLTTFQTIAYKCLHEDREKRPTSKEILEQLKMALEFQEENKM</sequence>
<keyword evidence="2" id="KW-0808">Transferase</keyword>
<dbReference type="Gene3D" id="1.10.510.10">
    <property type="entry name" value="Transferase(Phosphotransferase) domain 1"/>
    <property type="match status" value="1"/>
</dbReference>
<dbReference type="PROSITE" id="PS00107">
    <property type="entry name" value="PROTEIN_KINASE_ATP"/>
    <property type="match status" value="1"/>
</dbReference>
<dbReference type="SUPFAM" id="SSF56112">
    <property type="entry name" value="Protein kinase-like (PK-like)"/>
    <property type="match status" value="1"/>
</dbReference>
<dbReference type="PANTHER" id="PTHR27003">
    <property type="entry name" value="OS07G0166700 PROTEIN"/>
    <property type="match status" value="1"/>
</dbReference>
<dbReference type="OrthoDB" id="1711336at2759"/>
<dbReference type="GO" id="GO:0004674">
    <property type="term" value="F:protein serine/threonine kinase activity"/>
    <property type="evidence" value="ECO:0007669"/>
    <property type="project" value="UniProtKB-KW"/>
</dbReference>
<keyword evidence="10" id="KW-1185">Reference proteome</keyword>
<evidence type="ECO:0000313" key="10">
    <source>
        <dbReference type="Proteomes" id="UP000245207"/>
    </source>
</evidence>
<evidence type="ECO:0000256" key="2">
    <source>
        <dbReference type="ARBA" id="ARBA00022679"/>
    </source>
</evidence>
<evidence type="ECO:0000256" key="3">
    <source>
        <dbReference type="ARBA" id="ARBA00022741"/>
    </source>
</evidence>